<dbReference type="Proteomes" id="UP001139887">
    <property type="component" value="Unassembled WGS sequence"/>
</dbReference>
<feature type="region of interest" description="Disordered" evidence="1">
    <location>
        <begin position="1"/>
        <end position="126"/>
    </location>
</feature>
<sequence length="126" mass="13099">MGLATEDPALMATPQRKSKATTGTGISSPILQADELSLNPRWSPHLKSPRPASTISSRLRQQSLGTEDNAQAVDLFQLQGQSGEGAGSSSTDTYGRGLGGMGSPLSKRARILQTGSPESLPPLSPV</sequence>
<dbReference type="OrthoDB" id="5586at2759"/>
<name>A0A9W8I9N8_9FUNG</name>
<feature type="non-terminal residue" evidence="2">
    <location>
        <position position="126"/>
    </location>
</feature>
<gene>
    <name evidence="2" type="ORF">IWW36_004993</name>
</gene>
<evidence type="ECO:0000256" key="1">
    <source>
        <dbReference type="SAM" id="MobiDB-lite"/>
    </source>
</evidence>
<dbReference type="AlphaFoldDB" id="A0A9W8I9N8"/>
<organism evidence="2 3">
    <name type="scientific">Coemansia brasiliensis</name>
    <dbReference type="NCBI Taxonomy" id="2650707"/>
    <lineage>
        <taxon>Eukaryota</taxon>
        <taxon>Fungi</taxon>
        <taxon>Fungi incertae sedis</taxon>
        <taxon>Zoopagomycota</taxon>
        <taxon>Kickxellomycotina</taxon>
        <taxon>Kickxellomycetes</taxon>
        <taxon>Kickxellales</taxon>
        <taxon>Kickxellaceae</taxon>
        <taxon>Coemansia</taxon>
    </lineage>
</organism>
<keyword evidence="3" id="KW-1185">Reference proteome</keyword>
<evidence type="ECO:0000313" key="2">
    <source>
        <dbReference type="EMBL" id="KAJ2844923.1"/>
    </source>
</evidence>
<reference evidence="2" key="1">
    <citation type="submission" date="2022-07" db="EMBL/GenBank/DDBJ databases">
        <title>Phylogenomic reconstructions and comparative analyses of Kickxellomycotina fungi.</title>
        <authorList>
            <person name="Reynolds N.K."/>
            <person name="Stajich J.E."/>
            <person name="Barry K."/>
            <person name="Grigoriev I.V."/>
            <person name="Crous P."/>
            <person name="Smith M.E."/>
        </authorList>
    </citation>
    <scope>NUCLEOTIDE SEQUENCE</scope>
    <source>
        <strain evidence="2">NRRL 1566</strain>
    </source>
</reference>
<dbReference type="EMBL" id="JANBUW010000945">
    <property type="protein sequence ID" value="KAJ2844923.1"/>
    <property type="molecule type" value="Genomic_DNA"/>
</dbReference>
<protein>
    <submittedName>
        <fullName evidence="2">Uncharacterized protein</fullName>
    </submittedName>
</protein>
<proteinExistence type="predicted"/>
<feature type="compositionally biased region" description="Polar residues" evidence="1">
    <location>
        <begin position="20"/>
        <end position="30"/>
    </location>
</feature>
<accession>A0A9W8I9N8</accession>
<evidence type="ECO:0000313" key="3">
    <source>
        <dbReference type="Proteomes" id="UP001139887"/>
    </source>
</evidence>
<feature type="compositionally biased region" description="Polar residues" evidence="1">
    <location>
        <begin position="51"/>
        <end position="69"/>
    </location>
</feature>
<comment type="caution">
    <text evidence="2">The sequence shown here is derived from an EMBL/GenBank/DDBJ whole genome shotgun (WGS) entry which is preliminary data.</text>
</comment>